<evidence type="ECO:0000256" key="2">
    <source>
        <dbReference type="ARBA" id="ARBA00022741"/>
    </source>
</evidence>
<dbReference type="NCBIfam" id="NF003745">
    <property type="entry name" value="PRK05342.1"/>
    <property type="match status" value="1"/>
</dbReference>
<dbReference type="PANTHER" id="PTHR48102">
    <property type="entry name" value="ATP-DEPENDENT CLP PROTEASE ATP-BINDING SUBUNIT CLPX-LIKE, MITOCHONDRIAL-RELATED"/>
    <property type="match status" value="1"/>
</dbReference>
<evidence type="ECO:0000256" key="7">
    <source>
        <dbReference type="PROSITE-ProRule" id="PRU01250"/>
    </source>
</evidence>
<evidence type="ECO:0000256" key="4">
    <source>
        <dbReference type="ARBA" id="ARBA00022840"/>
    </source>
</evidence>
<dbReference type="GeneID" id="92867557"/>
<dbReference type="CDD" id="cd19497">
    <property type="entry name" value="RecA-like_ClpX"/>
    <property type="match status" value="1"/>
</dbReference>
<feature type="binding site" evidence="6">
    <location>
        <begin position="120"/>
        <end position="127"/>
    </location>
    <ligand>
        <name>ATP</name>
        <dbReference type="ChEBI" id="CHEBI:30616"/>
    </ligand>
</feature>
<dbReference type="GO" id="GO:0140662">
    <property type="term" value="F:ATP-dependent protein folding chaperone"/>
    <property type="evidence" value="ECO:0007669"/>
    <property type="project" value="InterPro"/>
</dbReference>
<dbReference type="PANTHER" id="PTHR48102:SF7">
    <property type="entry name" value="ATP-DEPENDENT CLP PROTEASE ATP-BINDING SUBUNIT CLPX-LIKE, MITOCHONDRIAL"/>
    <property type="match status" value="1"/>
</dbReference>
<proteinExistence type="inferred from homology"/>
<keyword evidence="9" id="KW-0645">Protease</keyword>
<dbReference type="SMART" id="SM00994">
    <property type="entry name" value="zf-C4_ClpX"/>
    <property type="match status" value="1"/>
</dbReference>
<dbReference type="NCBIfam" id="TIGR00382">
    <property type="entry name" value="clpX"/>
    <property type="match status" value="1"/>
</dbReference>
<organism evidence="9 10">
    <name type="scientific">Aerococcus urinaeequi</name>
    <dbReference type="NCBI Taxonomy" id="51665"/>
    <lineage>
        <taxon>Bacteria</taxon>
        <taxon>Bacillati</taxon>
        <taxon>Bacillota</taxon>
        <taxon>Bacilli</taxon>
        <taxon>Lactobacillales</taxon>
        <taxon>Aerococcaceae</taxon>
        <taxon>Aerococcus</taxon>
    </lineage>
</organism>
<feature type="binding site" evidence="6 7">
    <location>
        <position position="12"/>
    </location>
    <ligand>
        <name>Zn(2+)</name>
        <dbReference type="ChEBI" id="CHEBI:29105"/>
    </ligand>
</feature>
<evidence type="ECO:0000256" key="3">
    <source>
        <dbReference type="ARBA" id="ARBA00022833"/>
    </source>
</evidence>
<dbReference type="GO" id="GO:0008270">
    <property type="term" value="F:zinc ion binding"/>
    <property type="evidence" value="ECO:0007669"/>
    <property type="project" value="UniProtKB-UniRule"/>
</dbReference>
<keyword evidence="4 6" id="KW-0067">ATP-binding</keyword>
<dbReference type="InterPro" id="IPR050052">
    <property type="entry name" value="ATP-dep_Clp_protease_ClpX"/>
</dbReference>
<dbReference type="GO" id="GO:0005524">
    <property type="term" value="F:ATP binding"/>
    <property type="evidence" value="ECO:0007669"/>
    <property type="project" value="UniProtKB-UniRule"/>
</dbReference>
<dbReference type="Pfam" id="PF10431">
    <property type="entry name" value="ClpB_D2-small"/>
    <property type="match status" value="1"/>
</dbReference>
<dbReference type="InterPro" id="IPR004487">
    <property type="entry name" value="Clp_protease_ATP-bd_su_ClpX"/>
</dbReference>
<dbReference type="SMART" id="SM00382">
    <property type="entry name" value="AAA"/>
    <property type="match status" value="1"/>
</dbReference>
<dbReference type="SMART" id="SM01086">
    <property type="entry name" value="ClpB_D2-small"/>
    <property type="match status" value="1"/>
</dbReference>
<dbReference type="InterPro" id="IPR003593">
    <property type="entry name" value="AAA+_ATPase"/>
</dbReference>
<sequence>MYNDDEQTTIHCSFCGKSQDEVDKIIAGPGVYICNECVALCQEIIDEEVNQERQESYTMVEPPKPTEIRSILDDYVIGQDQAKKTLSVAVYNHYKRISSNNETNDDGVSLQKSNILLMGPTGSGKTYLAQTLARILDVPFAIADATTLTEAGYVGEDVENILVKLMQSADFDVERAQKGIIYVDEIDKIARKSENVSITRDVSGEGVQQALLKILEGTEANIPPQGGRKHPHQELIQVDTTDILFIVGGAFDGIEPIIKERLGEKVIGFGNSSNNHILNDNDAIMQQAIPQDLQTFGLIPESIGRLPIMANLNKLTKEDLVHILTQPKNALVKQYQQLLKMDNVELTFTDEALDAIAQKALDRKTGARGLRSIIEEAMLEIMFEIPSREDVSKVMITESVINDDIEPDLFDLEGEKIA</sequence>
<dbReference type="Gene3D" id="1.10.8.60">
    <property type="match status" value="1"/>
</dbReference>
<name>A0AAC9A792_9LACT</name>
<evidence type="ECO:0000259" key="8">
    <source>
        <dbReference type="PROSITE" id="PS51902"/>
    </source>
</evidence>
<dbReference type="HAMAP" id="MF_00175">
    <property type="entry name" value="ClpX"/>
    <property type="match status" value="1"/>
</dbReference>
<dbReference type="Proteomes" id="UP000067698">
    <property type="component" value="Chromosome"/>
</dbReference>
<keyword evidence="2 6" id="KW-0547">Nucleotide-binding</keyword>
<dbReference type="EMBL" id="CP014162">
    <property type="protein sequence ID" value="AMB98207.1"/>
    <property type="molecule type" value="Genomic_DNA"/>
</dbReference>
<evidence type="ECO:0000256" key="6">
    <source>
        <dbReference type="HAMAP-Rule" id="MF_00175"/>
    </source>
</evidence>
<protein>
    <recommendedName>
        <fullName evidence="6">ATP-dependent Clp protease ATP-binding subunit ClpX</fullName>
    </recommendedName>
</protein>
<reference evidence="10" key="2">
    <citation type="submission" date="2016-01" db="EMBL/GenBank/DDBJ databases">
        <title>Six Aerococcus type strain genome sequencing and assembly using PacBio and Illumina Hiseq.</title>
        <authorList>
            <person name="Carkaci D."/>
            <person name="Dargis R."/>
            <person name="Nielsen X.C."/>
            <person name="Skovgaard O."/>
            <person name="Fuursted K."/>
            <person name="Christensen J.J."/>
        </authorList>
    </citation>
    <scope>NUCLEOTIDE SEQUENCE [LARGE SCALE GENOMIC DNA]</scope>
    <source>
        <strain evidence="10">CCUG28094</strain>
    </source>
</reference>
<keyword evidence="5 6" id="KW-0143">Chaperone</keyword>
<dbReference type="InterPro" id="IPR059188">
    <property type="entry name" value="Znf_CLPX-like"/>
</dbReference>
<dbReference type="GO" id="GO:0046983">
    <property type="term" value="F:protein dimerization activity"/>
    <property type="evidence" value="ECO:0007669"/>
    <property type="project" value="UniProtKB-UniRule"/>
</dbReference>
<dbReference type="GO" id="GO:0016887">
    <property type="term" value="F:ATP hydrolysis activity"/>
    <property type="evidence" value="ECO:0007669"/>
    <property type="project" value="InterPro"/>
</dbReference>
<dbReference type="RefSeq" id="WP_026465917.1">
    <property type="nucleotide sequence ID" value="NZ_CP014162.1"/>
</dbReference>
<dbReference type="Gene3D" id="6.20.220.10">
    <property type="entry name" value="ClpX chaperone, C4-type zinc finger domain"/>
    <property type="match status" value="1"/>
</dbReference>
<dbReference type="GO" id="GO:0009376">
    <property type="term" value="C:HslUV protease complex"/>
    <property type="evidence" value="ECO:0007669"/>
    <property type="project" value="TreeGrafter"/>
</dbReference>
<feature type="domain" description="ClpX-type ZB" evidence="8">
    <location>
        <begin position="1"/>
        <end position="53"/>
    </location>
</feature>
<comment type="similarity">
    <text evidence="6 7">Belongs to the ClpX chaperone family.</text>
</comment>
<accession>A0AAC9A792</accession>
<dbReference type="InterPro" id="IPR038366">
    <property type="entry name" value="Znf_CppX_C4_sf"/>
</dbReference>
<dbReference type="Pfam" id="PF07724">
    <property type="entry name" value="AAA_2"/>
    <property type="match status" value="1"/>
</dbReference>
<evidence type="ECO:0000313" key="9">
    <source>
        <dbReference type="EMBL" id="AMB98207.1"/>
    </source>
</evidence>
<dbReference type="GO" id="GO:0051603">
    <property type="term" value="P:proteolysis involved in protein catabolic process"/>
    <property type="evidence" value="ECO:0007669"/>
    <property type="project" value="TreeGrafter"/>
</dbReference>
<dbReference type="PROSITE" id="PS51902">
    <property type="entry name" value="CLPX_ZB"/>
    <property type="match status" value="1"/>
</dbReference>
<comment type="function">
    <text evidence="6">ATP-dependent specificity component of the Clp protease. It directs the protease to specific substrates. Can perform chaperone functions in the absence of ClpP.</text>
</comment>
<dbReference type="FunFam" id="3.40.50.300:FF:000005">
    <property type="entry name" value="ATP-dependent Clp protease ATP-binding subunit ClpX"/>
    <property type="match status" value="1"/>
</dbReference>
<comment type="subunit">
    <text evidence="6">Component of the ClpX-ClpP complex. Forms a hexameric ring that, in the presence of ATP, binds to fourteen ClpP subunits assembled into a disk-like structure with a central cavity, resembling the structure of eukaryotic proteasomes.</text>
</comment>
<feature type="binding site" evidence="6 7">
    <location>
        <position position="34"/>
    </location>
    <ligand>
        <name>Zn(2+)</name>
        <dbReference type="ChEBI" id="CHEBI:29105"/>
    </ligand>
</feature>
<dbReference type="InterPro" id="IPR003959">
    <property type="entry name" value="ATPase_AAA_core"/>
</dbReference>
<reference evidence="9 10" key="1">
    <citation type="journal article" date="2016" name="Genome Announc.">
        <title>Complete Genome Sequences of Aerococcus christensenii CCUG 28831T, Aerococcus sanguinicola CCUG 43001T, Aerococcus urinae CCUG 36881T, Aerococcus urinaeequi CCUG 28094T, Aerococcus urinaehominis CCUG 42038 BT, and Aerococcus viridans CCUG 4311T.</title>
        <authorList>
            <person name="Carkaci D."/>
            <person name="Dargis R."/>
            <person name="Nielsen X.C."/>
            <person name="Skovgaard O."/>
            <person name="Fuursted K."/>
            <person name="Christensen J.J."/>
        </authorList>
    </citation>
    <scope>NUCLEOTIDE SEQUENCE [LARGE SCALE GENOMIC DNA]</scope>
    <source>
        <strain evidence="9 10">CCUG28094</strain>
    </source>
</reference>
<dbReference type="GO" id="GO:0008233">
    <property type="term" value="F:peptidase activity"/>
    <property type="evidence" value="ECO:0007669"/>
    <property type="project" value="UniProtKB-KW"/>
</dbReference>
<feature type="binding site" evidence="6 7">
    <location>
        <position position="15"/>
    </location>
    <ligand>
        <name>Zn(2+)</name>
        <dbReference type="ChEBI" id="CHEBI:29105"/>
    </ligand>
</feature>
<dbReference type="InterPro" id="IPR046425">
    <property type="entry name" value="ClpX_bact"/>
</dbReference>
<feature type="binding site" evidence="6 7">
    <location>
        <position position="37"/>
    </location>
    <ligand>
        <name>Zn(2+)</name>
        <dbReference type="ChEBI" id="CHEBI:29105"/>
    </ligand>
</feature>
<dbReference type="GO" id="GO:0051301">
    <property type="term" value="P:cell division"/>
    <property type="evidence" value="ECO:0007669"/>
    <property type="project" value="TreeGrafter"/>
</dbReference>
<dbReference type="SUPFAM" id="SSF52540">
    <property type="entry name" value="P-loop containing nucleoside triphosphate hydrolases"/>
    <property type="match status" value="1"/>
</dbReference>
<dbReference type="Pfam" id="PF06689">
    <property type="entry name" value="zf-C4_ClpX"/>
    <property type="match status" value="1"/>
</dbReference>
<dbReference type="AlphaFoldDB" id="A0AAC9A792"/>
<dbReference type="InterPro" id="IPR019489">
    <property type="entry name" value="Clp_ATPase_C"/>
</dbReference>
<keyword evidence="3 6" id="KW-0862">Zinc</keyword>
<dbReference type="InterPro" id="IPR027417">
    <property type="entry name" value="P-loop_NTPase"/>
</dbReference>
<evidence type="ECO:0000313" key="10">
    <source>
        <dbReference type="Proteomes" id="UP000067698"/>
    </source>
</evidence>
<evidence type="ECO:0000256" key="5">
    <source>
        <dbReference type="ARBA" id="ARBA00023186"/>
    </source>
</evidence>
<keyword evidence="9" id="KW-0378">Hydrolase</keyword>
<evidence type="ECO:0000256" key="1">
    <source>
        <dbReference type="ARBA" id="ARBA00022723"/>
    </source>
</evidence>
<dbReference type="GO" id="GO:0051082">
    <property type="term" value="F:unfolded protein binding"/>
    <property type="evidence" value="ECO:0007669"/>
    <property type="project" value="UniProtKB-UniRule"/>
</dbReference>
<keyword evidence="1 6" id="KW-0479">Metal-binding</keyword>
<dbReference type="Gene3D" id="3.40.50.300">
    <property type="entry name" value="P-loop containing nucleotide triphosphate hydrolases"/>
    <property type="match status" value="1"/>
</dbReference>
<dbReference type="SUPFAM" id="SSF57716">
    <property type="entry name" value="Glucocorticoid receptor-like (DNA-binding domain)"/>
    <property type="match status" value="1"/>
</dbReference>
<gene>
    <name evidence="6" type="primary">clpX</name>
    <name evidence="9" type="ORF">AWM74_08280</name>
</gene>
<dbReference type="FunFam" id="1.10.8.60:FF:000002">
    <property type="entry name" value="ATP-dependent Clp protease ATP-binding subunit ClpX"/>
    <property type="match status" value="1"/>
</dbReference>
<dbReference type="InterPro" id="IPR010603">
    <property type="entry name" value="Znf_CppX_C4"/>
</dbReference>